<proteinExistence type="predicted"/>
<dbReference type="EMBL" id="VSRR010001084">
    <property type="protein sequence ID" value="MPC22402.1"/>
    <property type="molecule type" value="Genomic_DNA"/>
</dbReference>
<accession>A0A5B7DLH2</accession>
<evidence type="ECO:0000313" key="2">
    <source>
        <dbReference type="Proteomes" id="UP000324222"/>
    </source>
</evidence>
<comment type="caution">
    <text evidence="1">The sequence shown here is derived from an EMBL/GenBank/DDBJ whole genome shotgun (WGS) entry which is preliminary data.</text>
</comment>
<protein>
    <submittedName>
        <fullName evidence="1">Uncharacterized protein</fullName>
    </submittedName>
</protein>
<dbReference type="AlphaFoldDB" id="A0A5B7DLH2"/>
<keyword evidence="2" id="KW-1185">Reference proteome</keyword>
<gene>
    <name evidence="1" type="ORF">E2C01_015416</name>
</gene>
<name>A0A5B7DLH2_PORTR</name>
<evidence type="ECO:0000313" key="1">
    <source>
        <dbReference type="EMBL" id="MPC22402.1"/>
    </source>
</evidence>
<organism evidence="1 2">
    <name type="scientific">Portunus trituberculatus</name>
    <name type="common">Swimming crab</name>
    <name type="synonym">Neptunus trituberculatus</name>
    <dbReference type="NCBI Taxonomy" id="210409"/>
    <lineage>
        <taxon>Eukaryota</taxon>
        <taxon>Metazoa</taxon>
        <taxon>Ecdysozoa</taxon>
        <taxon>Arthropoda</taxon>
        <taxon>Crustacea</taxon>
        <taxon>Multicrustacea</taxon>
        <taxon>Malacostraca</taxon>
        <taxon>Eumalacostraca</taxon>
        <taxon>Eucarida</taxon>
        <taxon>Decapoda</taxon>
        <taxon>Pleocyemata</taxon>
        <taxon>Brachyura</taxon>
        <taxon>Eubrachyura</taxon>
        <taxon>Portunoidea</taxon>
        <taxon>Portunidae</taxon>
        <taxon>Portuninae</taxon>
        <taxon>Portunus</taxon>
    </lineage>
</organism>
<reference evidence="1 2" key="1">
    <citation type="submission" date="2019-05" db="EMBL/GenBank/DDBJ databases">
        <title>Another draft genome of Portunus trituberculatus and its Hox gene families provides insights of decapod evolution.</title>
        <authorList>
            <person name="Jeong J.-H."/>
            <person name="Song I."/>
            <person name="Kim S."/>
            <person name="Choi T."/>
            <person name="Kim D."/>
            <person name="Ryu S."/>
            <person name="Kim W."/>
        </authorList>
    </citation>
    <scope>NUCLEOTIDE SEQUENCE [LARGE SCALE GENOMIC DNA]</scope>
    <source>
        <tissue evidence="1">Muscle</tissue>
    </source>
</reference>
<dbReference type="Proteomes" id="UP000324222">
    <property type="component" value="Unassembled WGS sequence"/>
</dbReference>
<sequence length="70" mass="7630">MKPNFTLFVISTELMRSIGLIHQDPDGTSALPTDEVVFRGADDGAVPCAPHQVTIAPTLLCDFTNFKIVR</sequence>